<accession>A0A8X7Y2H3</accession>
<organism evidence="2 3">
    <name type="scientific">Populus tomentosa</name>
    <name type="common">Chinese white poplar</name>
    <dbReference type="NCBI Taxonomy" id="118781"/>
    <lineage>
        <taxon>Eukaryota</taxon>
        <taxon>Viridiplantae</taxon>
        <taxon>Streptophyta</taxon>
        <taxon>Embryophyta</taxon>
        <taxon>Tracheophyta</taxon>
        <taxon>Spermatophyta</taxon>
        <taxon>Magnoliopsida</taxon>
        <taxon>eudicotyledons</taxon>
        <taxon>Gunneridae</taxon>
        <taxon>Pentapetalae</taxon>
        <taxon>rosids</taxon>
        <taxon>fabids</taxon>
        <taxon>Malpighiales</taxon>
        <taxon>Salicaceae</taxon>
        <taxon>Saliceae</taxon>
        <taxon>Populus</taxon>
    </lineage>
</organism>
<reference evidence="2" key="1">
    <citation type="journal article" date="2020" name="bioRxiv">
        <title>Hybrid origin of Populus tomentosa Carr. identified through genome sequencing and phylogenomic analysis.</title>
        <authorList>
            <person name="An X."/>
            <person name="Gao K."/>
            <person name="Chen Z."/>
            <person name="Li J."/>
            <person name="Yang X."/>
            <person name="Yang X."/>
            <person name="Zhou J."/>
            <person name="Guo T."/>
            <person name="Zhao T."/>
            <person name="Huang S."/>
            <person name="Miao D."/>
            <person name="Khan W.U."/>
            <person name="Rao P."/>
            <person name="Ye M."/>
            <person name="Lei B."/>
            <person name="Liao W."/>
            <person name="Wang J."/>
            <person name="Ji L."/>
            <person name="Li Y."/>
            <person name="Guo B."/>
            <person name="Mustafa N.S."/>
            <person name="Li S."/>
            <person name="Yun Q."/>
            <person name="Keller S.R."/>
            <person name="Mao J."/>
            <person name="Zhang R."/>
            <person name="Strauss S.H."/>
        </authorList>
    </citation>
    <scope>NUCLEOTIDE SEQUENCE</scope>
    <source>
        <strain evidence="2">GM15</strain>
        <tissue evidence="2">Leaf</tissue>
    </source>
</reference>
<dbReference type="Proteomes" id="UP000886885">
    <property type="component" value="Chromosome 17D"/>
</dbReference>
<evidence type="ECO:0000256" key="1">
    <source>
        <dbReference type="SAM" id="MobiDB-lite"/>
    </source>
</evidence>
<evidence type="ECO:0000313" key="3">
    <source>
        <dbReference type="Proteomes" id="UP000886885"/>
    </source>
</evidence>
<name>A0A8X7Y2H3_POPTO</name>
<dbReference type="AlphaFoldDB" id="A0A8X7Y2H3"/>
<gene>
    <name evidence="2" type="ORF">POTOM_054964</name>
</gene>
<comment type="caution">
    <text evidence="2">The sequence shown here is derived from an EMBL/GenBank/DDBJ whole genome shotgun (WGS) entry which is preliminary data.</text>
</comment>
<proteinExistence type="predicted"/>
<dbReference type="InterPro" id="IPR031421">
    <property type="entry name" value="DUF4666"/>
</dbReference>
<sequence>MATALQRSSVSFRRQGSSGRVWDNLQVNPKRSRELVDTPAGRSQEMSLGNNIIDKKSRGQEFLGDEANTMSSYDHPTPCKEKYRDERCGISNFWSFNDMRVLRWDRFDF</sequence>
<evidence type="ECO:0000313" key="2">
    <source>
        <dbReference type="EMBL" id="KAG6741687.1"/>
    </source>
</evidence>
<dbReference type="EMBL" id="JAAWWB010000034">
    <property type="protein sequence ID" value="KAG6741687.1"/>
    <property type="molecule type" value="Genomic_DNA"/>
</dbReference>
<protein>
    <submittedName>
        <fullName evidence="2">Uncharacterized protein</fullName>
    </submittedName>
</protein>
<keyword evidence="3" id="KW-1185">Reference proteome</keyword>
<feature type="region of interest" description="Disordered" evidence="1">
    <location>
        <begin position="32"/>
        <end position="78"/>
    </location>
</feature>
<dbReference type="OrthoDB" id="1652626at2759"/>
<dbReference type="Pfam" id="PF15697">
    <property type="entry name" value="DUF4666"/>
    <property type="match status" value="1"/>
</dbReference>